<dbReference type="Gene3D" id="3.40.50.2300">
    <property type="match status" value="2"/>
</dbReference>
<feature type="domain" description="Periplasmic binding protein" evidence="5">
    <location>
        <begin position="76"/>
        <end position="322"/>
    </location>
</feature>
<protein>
    <submittedName>
        <fullName evidence="6">Ribose transport system substrate-binding protein</fullName>
    </submittedName>
</protein>
<evidence type="ECO:0000313" key="7">
    <source>
        <dbReference type="Proteomes" id="UP000219565"/>
    </source>
</evidence>
<sequence length="357" mass="37616">MKKKLIALALASVSAVVLAGCSTGGRTSATGPAGGAGQTFGENVQLFDATQKVHESMQGKKVAFVPILYKGYNLTMNWGVSMERAFGNLGADFQVYDPNFDTDKMTRIISDLIARKAADVLILHNPDVGVLSKQIEDAQRAGIYTVVVNMISSRLGDAYIGVDNLAAAEDIAQRAVQDCEKRGAPKRLAIIDGPGNDAASLLWSKGVRNVLDPAGFEVVTTAHTQWQNSLAQQAAESIIQQQKNDFCGFLVTYDLNSVAVGDAVQSAVSRGVIPADSLGTYTMAADTVWCDALRAGRVTASASYDVQGVGTAAVVTTQQLVQTGAPAGSSHTVAFVPHTIVDRANVDNTTIACYKGQ</sequence>
<gene>
    <name evidence="6" type="ORF">SAMN04244553_1052</name>
</gene>
<evidence type="ECO:0000256" key="3">
    <source>
        <dbReference type="ARBA" id="ARBA00022729"/>
    </source>
</evidence>
<dbReference type="EMBL" id="OBEG01000001">
    <property type="protein sequence ID" value="SNY77620.1"/>
    <property type="molecule type" value="Genomic_DNA"/>
</dbReference>
<dbReference type="GO" id="GO:0030313">
    <property type="term" value="C:cell envelope"/>
    <property type="evidence" value="ECO:0007669"/>
    <property type="project" value="UniProtKB-SubCell"/>
</dbReference>
<dbReference type="InterPro" id="IPR028082">
    <property type="entry name" value="Peripla_BP_I"/>
</dbReference>
<dbReference type="GO" id="GO:0030246">
    <property type="term" value="F:carbohydrate binding"/>
    <property type="evidence" value="ECO:0007669"/>
    <property type="project" value="UniProtKB-ARBA"/>
</dbReference>
<feature type="signal peptide" evidence="4">
    <location>
        <begin position="1"/>
        <end position="19"/>
    </location>
</feature>
<evidence type="ECO:0000259" key="5">
    <source>
        <dbReference type="Pfam" id="PF13407"/>
    </source>
</evidence>
<dbReference type="RefSeq" id="WP_097243858.1">
    <property type="nucleotide sequence ID" value="NZ_JAMTCW010000001.1"/>
</dbReference>
<feature type="chain" id="PRO_5039574976" evidence="4">
    <location>
        <begin position="20"/>
        <end position="357"/>
    </location>
</feature>
<dbReference type="Proteomes" id="UP000219565">
    <property type="component" value="Unassembled WGS sequence"/>
</dbReference>
<keyword evidence="3 4" id="KW-0732">Signal</keyword>
<proteinExistence type="inferred from homology"/>
<evidence type="ECO:0000256" key="4">
    <source>
        <dbReference type="SAM" id="SignalP"/>
    </source>
</evidence>
<evidence type="ECO:0000256" key="1">
    <source>
        <dbReference type="ARBA" id="ARBA00004196"/>
    </source>
</evidence>
<comment type="subcellular location">
    <subcellularLocation>
        <location evidence="1">Cell envelope</location>
    </subcellularLocation>
</comment>
<dbReference type="SUPFAM" id="SSF53822">
    <property type="entry name" value="Periplasmic binding protein-like I"/>
    <property type="match status" value="1"/>
</dbReference>
<comment type="similarity">
    <text evidence="2">Belongs to the bacterial solute-binding protein 2 family.</text>
</comment>
<keyword evidence="7" id="KW-1185">Reference proteome</keyword>
<dbReference type="PANTHER" id="PTHR46847">
    <property type="entry name" value="D-ALLOSE-BINDING PERIPLASMIC PROTEIN-RELATED"/>
    <property type="match status" value="1"/>
</dbReference>
<dbReference type="OrthoDB" id="9804917at2"/>
<dbReference type="PROSITE" id="PS51257">
    <property type="entry name" value="PROKAR_LIPOPROTEIN"/>
    <property type="match status" value="1"/>
</dbReference>
<evidence type="ECO:0000313" key="6">
    <source>
        <dbReference type="EMBL" id="SNY77620.1"/>
    </source>
</evidence>
<dbReference type="AlphaFoldDB" id="A0A285KY92"/>
<reference evidence="6 7" key="1">
    <citation type="submission" date="2017-09" db="EMBL/GenBank/DDBJ databases">
        <authorList>
            <person name="Ehlers B."/>
            <person name="Leendertz F.H."/>
        </authorList>
    </citation>
    <scope>NUCLEOTIDE SEQUENCE [LARGE SCALE GENOMIC DNA]</scope>
    <source>
        <strain evidence="6 7">DSM 45537</strain>
    </source>
</reference>
<dbReference type="InterPro" id="IPR025997">
    <property type="entry name" value="SBP_2_dom"/>
</dbReference>
<name>A0A285KY92_9NOCA</name>
<accession>A0A285KY92</accession>
<dbReference type="Pfam" id="PF13407">
    <property type="entry name" value="Peripla_BP_4"/>
    <property type="match status" value="1"/>
</dbReference>
<dbReference type="PANTHER" id="PTHR46847:SF1">
    <property type="entry name" value="D-ALLOSE-BINDING PERIPLASMIC PROTEIN-RELATED"/>
    <property type="match status" value="1"/>
</dbReference>
<evidence type="ECO:0000256" key="2">
    <source>
        <dbReference type="ARBA" id="ARBA00007639"/>
    </source>
</evidence>
<organism evidence="6 7">
    <name type="scientific">Nocardia amikacinitolerans</name>
    <dbReference type="NCBI Taxonomy" id="756689"/>
    <lineage>
        <taxon>Bacteria</taxon>
        <taxon>Bacillati</taxon>
        <taxon>Actinomycetota</taxon>
        <taxon>Actinomycetes</taxon>
        <taxon>Mycobacteriales</taxon>
        <taxon>Nocardiaceae</taxon>
        <taxon>Nocardia</taxon>
    </lineage>
</organism>